<dbReference type="Proteomes" id="UP000076552">
    <property type="component" value="Unassembled WGS sequence"/>
</dbReference>
<organism evidence="2 3">
    <name type="scientific">Colletotrichum tofieldiae</name>
    <dbReference type="NCBI Taxonomy" id="708197"/>
    <lineage>
        <taxon>Eukaryota</taxon>
        <taxon>Fungi</taxon>
        <taxon>Dikarya</taxon>
        <taxon>Ascomycota</taxon>
        <taxon>Pezizomycotina</taxon>
        <taxon>Sordariomycetes</taxon>
        <taxon>Hypocreomycetidae</taxon>
        <taxon>Glomerellales</taxon>
        <taxon>Glomerellaceae</taxon>
        <taxon>Colletotrichum</taxon>
        <taxon>Colletotrichum spaethianum species complex</taxon>
    </lineage>
</organism>
<dbReference type="Pfam" id="PF00293">
    <property type="entry name" value="NUDIX"/>
    <property type="match status" value="1"/>
</dbReference>
<dbReference type="CDD" id="cd02883">
    <property type="entry name" value="NUDIX_Hydrolase"/>
    <property type="match status" value="1"/>
</dbReference>
<dbReference type="EMBL" id="LFIV01000063">
    <property type="protein sequence ID" value="KZL72001.1"/>
    <property type="molecule type" value="Genomic_DNA"/>
</dbReference>
<dbReference type="STRING" id="708197.A0A166TFI4"/>
<evidence type="ECO:0000313" key="3">
    <source>
        <dbReference type="Proteomes" id="UP000076552"/>
    </source>
</evidence>
<gene>
    <name evidence="2" type="ORF">CT0861_11340</name>
</gene>
<sequence>MPPAPPSPPLSYTTAPALLPYTLRFHPYNPSAAAPDVYHTHRLCVGAAVLSLPPSPSPSNPPRILILRRSTQEKALPNRWELPGGAAESIDGDSLAAAARELWEETGLRAKRFVALVGSYQWEGMGAGVTATPVPGDQAWALPKGGVGIVESATAGVTTAAGAEDAGGQEASKGTVAEAGLATEKDSHKVAKGRDAWRKYTYLVEVETPADRDVEIVIDPEEHNACVWAREEEVRAGRVGDVVLEWTSETQKLDVLRAFEMAKKY</sequence>
<dbReference type="InterPro" id="IPR000086">
    <property type="entry name" value="NUDIX_hydrolase_dom"/>
</dbReference>
<dbReference type="AlphaFoldDB" id="A0A166TFI4"/>
<feature type="domain" description="Nudix hydrolase" evidence="1">
    <location>
        <begin position="40"/>
        <end position="260"/>
    </location>
</feature>
<dbReference type="SUPFAM" id="SSF55811">
    <property type="entry name" value="Nudix"/>
    <property type="match status" value="1"/>
</dbReference>
<name>A0A166TFI4_9PEZI</name>
<proteinExistence type="predicted"/>
<dbReference type="PROSITE" id="PS51462">
    <property type="entry name" value="NUDIX"/>
    <property type="match status" value="1"/>
</dbReference>
<evidence type="ECO:0000313" key="2">
    <source>
        <dbReference type="EMBL" id="KZL72001.1"/>
    </source>
</evidence>
<reference evidence="2 3" key="1">
    <citation type="submission" date="2015-06" db="EMBL/GenBank/DDBJ databases">
        <title>Survival trade-offs in plant roots during colonization by closely related pathogenic and mutualistic fungi.</title>
        <authorList>
            <person name="Hacquard S."/>
            <person name="Kracher B."/>
            <person name="Hiruma K."/>
            <person name="Weinman A."/>
            <person name="Muench P."/>
            <person name="Garrido Oter R."/>
            <person name="Ver Loren van Themaat E."/>
            <person name="Dallerey J.-F."/>
            <person name="Damm U."/>
            <person name="Henrissat B."/>
            <person name="Lespinet O."/>
            <person name="Thon M."/>
            <person name="Kemen E."/>
            <person name="McHardy A.C."/>
            <person name="Schulze-Lefert P."/>
            <person name="O'Connell R.J."/>
        </authorList>
    </citation>
    <scope>NUCLEOTIDE SEQUENCE [LARGE SCALE GENOMIC DNA]</scope>
    <source>
        <strain evidence="2 3">0861</strain>
    </source>
</reference>
<dbReference type="OrthoDB" id="276276at2759"/>
<dbReference type="Gene3D" id="3.90.79.10">
    <property type="entry name" value="Nucleoside Triphosphate Pyrophosphohydrolase"/>
    <property type="match status" value="1"/>
</dbReference>
<dbReference type="PANTHER" id="PTHR43736:SF1">
    <property type="entry name" value="DIHYDRONEOPTERIN TRIPHOSPHATE DIPHOSPHATASE"/>
    <property type="match status" value="1"/>
</dbReference>
<evidence type="ECO:0000259" key="1">
    <source>
        <dbReference type="PROSITE" id="PS51462"/>
    </source>
</evidence>
<keyword evidence="3" id="KW-1185">Reference proteome</keyword>
<protein>
    <submittedName>
        <fullName evidence="2">NUDIX domain-containing protein</fullName>
    </submittedName>
</protein>
<dbReference type="InterPro" id="IPR015797">
    <property type="entry name" value="NUDIX_hydrolase-like_dom_sf"/>
</dbReference>
<comment type="caution">
    <text evidence="2">The sequence shown here is derived from an EMBL/GenBank/DDBJ whole genome shotgun (WGS) entry which is preliminary data.</text>
</comment>
<accession>A0A166TFI4</accession>
<dbReference type="PANTHER" id="PTHR43736">
    <property type="entry name" value="ADP-RIBOSE PYROPHOSPHATASE"/>
    <property type="match status" value="1"/>
</dbReference>